<evidence type="ECO:0000313" key="6">
    <source>
        <dbReference type="EMBL" id="TKY86332.1"/>
    </source>
</evidence>
<dbReference type="SUPFAM" id="SSF51905">
    <property type="entry name" value="FAD/NAD(P)-binding domain"/>
    <property type="match status" value="1"/>
</dbReference>
<dbReference type="GO" id="GO:0004499">
    <property type="term" value="F:N,N-dimethylaniline monooxygenase activity"/>
    <property type="evidence" value="ECO:0007669"/>
    <property type="project" value="InterPro"/>
</dbReference>
<keyword evidence="4" id="KW-0560">Oxidoreductase</keyword>
<accession>A0A4U7KTL7</accession>
<dbReference type="Pfam" id="PF00743">
    <property type="entry name" value="FMO-like"/>
    <property type="match status" value="1"/>
</dbReference>
<keyword evidence="2" id="KW-0285">Flavoprotein</keyword>
<evidence type="ECO:0000256" key="4">
    <source>
        <dbReference type="ARBA" id="ARBA00023002"/>
    </source>
</evidence>
<dbReference type="PANTHER" id="PTHR43872">
    <property type="entry name" value="MONOOXYGENASE, PUTATIVE (AFU_ORTHOLOGUE AFUA_8G02570)-RELATED"/>
    <property type="match status" value="1"/>
</dbReference>
<organism evidence="6 7">
    <name type="scientific">Sporisorium graminicola</name>
    <dbReference type="NCBI Taxonomy" id="280036"/>
    <lineage>
        <taxon>Eukaryota</taxon>
        <taxon>Fungi</taxon>
        <taxon>Dikarya</taxon>
        <taxon>Basidiomycota</taxon>
        <taxon>Ustilaginomycotina</taxon>
        <taxon>Ustilaginomycetes</taxon>
        <taxon>Ustilaginales</taxon>
        <taxon>Ustilaginaceae</taxon>
        <taxon>Sporisorium</taxon>
    </lineage>
</organism>
<evidence type="ECO:0000256" key="5">
    <source>
        <dbReference type="ARBA" id="ARBA00023033"/>
    </source>
</evidence>
<keyword evidence="5" id="KW-0503">Monooxygenase</keyword>
<comment type="caution">
    <text evidence="6">The sequence shown here is derived from an EMBL/GenBank/DDBJ whole genome shotgun (WGS) entry which is preliminary data.</text>
</comment>
<dbReference type="InterPro" id="IPR020946">
    <property type="entry name" value="Flavin_mOase-like"/>
</dbReference>
<reference evidence="6 7" key="1">
    <citation type="submission" date="2019-05" db="EMBL/GenBank/DDBJ databases">
        <title>Sporisorium graminicola CBS 10092 draft sequencing and annotation.</title>
        <authorList>
            <person name="Solano-Gonzalez S."/>
            <person name="Caddick M.X."/>
            <person name="Darby A."/>
        </authorList>
    </citation>
    <scope>NUCLEOTIDE SEQUENCE [LARGE SCALE GENOMIC DNA]</scope>
    <source>
        <strain evidence="6 7">CBS 10092</strain>
    </source>
</reference>
<dbReference type="GO" id="GO:0050660">
    <property type="term" value="F:flavin adenine dinucleotide binding"/>
    <property type="evidence" value="ECO:0007669"/>
    <property type="project" value="InterPro"/>
</dbReference>
<evidence type="ECO:0000256" key="1">
    <source>
        <dbReference type="ARBA" id="ARBA00001974"/>
    </source>
</evidence>
<dbReference type="OrthoDB" id="74360at2759"/>
<name>A0A4U7KTL7_9BASI</name>
<evidence type="ECO:0008006" key="8">
    <source>
        <dbReference type="Google" id="ProtNLM"/>
    </source>
</evidence>
<dbReference type="Proteomes" id="UP000306050">
    <property type="component" value="Chromosome SGRAM_5"/>
</dbReference>
<dbReference type="InterPro" id="IPR036188">
    <property type="entry name" value="FAD/NAD-bd_sf"/>
</dbReference>
<dbReference type="GeneID" id="40728052"/>
<dbReference type="InterPro" id="IPR051820">
    <property type="entry name" value="FAD-binding_MO"/>
</dbReference>
<dbReference type="RefSeq" id="XP_029738317.1">
    <property type="nucleotide sequence ID" value="XM_029885751.1"/>
</dbReference>
<dbReference type="PANTHER" id="PTHR43872:SF1">
    <property type="entry name" value="MONOOXYGENASE, PUTATIVE (AFU_ORTHOLOGUE AFUA_8G02570)-RELATED"/>
    <property type="match status" value="1"/>
</dbReference>
<dbReference type="KEGG" id="sgra:EX895_005157"/>
<keyword evidence="7" id="KW-1185">Reference proteome</keyword>
<dbReference type="GO" id="GO:0050661">
    <property type="term" value="F:NADP binding"/>
    <property type="evidence" value="ECO:0007669"/>
    <property type="project" value="InterPro"/>
</dbReference>
<evidence type="ECO:0000256" key="3">
    <source>
        <dbReference type="ARBA" id="ARBA00022827"/>
    </source>
</evidence>
<keyword evidence="3" id="KW-0274">FAD</keyword>
<comment type="cofactor">
    <cofactor evidence="1">
        <name>FAD</name>
        <dbReference type="ChEBI" id="CHEBI:57692"/>
    </cofactor>
</comment>
<sequence>MGSINYQESDMYDVLIVGAGISGINAAYRIHEGLPDKKFLLFEARDDLGGTWDLFKYPGIRSDSDLHTFSYPFKEWTGADIAEGKHLVAYLKEVVRENGLAKHFRFRSKVQSADWSTEERCWFVTVNQQGEQMHYRTRFFYNCTGYYDYGTPYKADIPGIQNFKGKIVHPQFWNLSEDDYRDKRVAVIGSGATAITLIPNMAPVTSSLTLIQRSPSYIMSVAKFDPMAKLLRTILPPRAA</sequence>
<dbReference type="EMBL" id="SRRM01000018">
    <property type="protein sequence ID" value="TKY86332.1"/>
    <property type="molecule type" value="Genomic_DNA"/>
</dbReference>
<dbReference type="AlphaFoldDB" id="A0A4U7KTL7"/>
<evidence type="ECO:0000256" key="2">
    <source>
        <dbReference type="ARBA" id="ARBA00022630"/>
    </source>
</evidence>
<protein>
    <recommendedName>
        <fullName evidence="8">FAD/NAD(P)-binding domain-containing protein</fullName>
    </recommendedName>
</protein>
<evidence type="ECO:0000313" key="7">
    <source>
        <dbReference type="Proteomes" id="UP000306050"/>
    </source>
</evidence>
<gene>
    <name evidence="6" type="ORF">EX895_005157</name>
</gene>
<dbReference type="Gene3D" id="3.50.50.60">
    <property type="entry name" value="FAD/NAD(P)-binding domain"/>
    <property type="match status" value="1"/>
</dbReference>
<proteinExistence type="predicted"/>